<dbReference type="EMBL" id="SSMD01000007">
    <property type="protein sequence ID" value="THD72564.1"/>
    <property type="molecule type" value="Genomic_DNA"/>
</dbReference>
<sequence length="418" mass="46573">MNIAAYPKYDDYKESGFTPVGEIPTHWTCSRIRHAAEISPSRRLDGNTGREEQVVFLPMEAVGDNGQIDQSNIRLSREVSEGFTYFQRGDVVMAKITPCFENGKGAYLKELSTKYGFGTTELHVMRPREVTGEFLYYFLNRSAFRTYSEVFMVGSAGQKRVSTDFLKNQLIPIPPLPEQRAIAAFLDGKCGTIDEAVRIKEEQIRLLAERRQILIQEAVTRGLNPDAPMKDSGIDWIGHIPSHWDVLPLKYIAALRSGDTISAESFTEAGYPVYGGNGFRGFTSRYTHRGHFALIGRQGALCGNVNYADGEFFASEHAIVATPKRQIKTVWLGEIIRCANFNRLSQSAAQPGISVEVIGNQRLPLPPQCEQQPIVDYVEREAGKIDAALSLKQTQISALREYKTSLINAAVTGKIKVL</sequence>
<keyword evidence="5" id="KW-0378">Hydrolase</keyword>
<dbReference type="RefSeq" id="WP_136339962.1">
    <property type="nucleotide sequence ID" value="NZ_SSMD01000007.1"/>
</dbReference>
<dbReference type="InterPro" id="IPR000055">
    <property type="entry name" value="Restrct_endonuc_typeI_TRD"/>
</dbReference>
<gene>
    <name evidence="5" type="ORF">E7681_14125</name>
</gene>
<dbReference type="CDD" id="cd17266">
    <property type="entry name" value="RMtype1_S_Sau1132ORF3780P-TRD2-CR2_like"/>
    <property type="match status" value="1"/>
</dbReference>
<dbReference type="Proteomes" id="UP000306113">
    <property type="component" value="Unassembled WGS sequence"/>
</dbReference>
<dbReference type="InterPro" id="IPR044946">
    <property type="entry name" value="Restrct_endonuc_typeI_TRD_sf"/>
</dbReference>
<feature type="domain" description="Type I restriction modification DNA specificity" evidence="4">
    <location>
        <begin position="67"/>
        <end position="187"/>
    </location>
</feature>
<feature type="domain" description="Type I restriction modification DNA specificity" evidence="4">
    <location>
        <begin position="241"/>
        <end position="379"/>
    </location>
</feature>
<dbReference type="PANTHER" id="PTHR30408">
    <property type="entry name" value="TYPE-1 RESTRICTION ENZYME ECOKI SPECIFICITY PROTEIN"/>
    <property type="match status" value="1"/>
</dbReference>
<dbReference type="CDD" id="cd17260">
    <property type="entry name" value="RMtype1_S_EcoEI-TRD1-CR1_like"/>
    <property type="match status" value="1"/>
</dbReference>
<dbReference type="GO" id="GO:0004519">
    <property type="term" value="F:endonuclease activity"/>
    <property type="evidence" value="ECO:0007669"/>
    <property type="project" value="UniProtKB-KW"/>
</dbReference>
<dbReference type="OrthoDB" id="512700at2"/>
<dbReference type="GO" id="GO:0003677">
    <property type="term" value="F:DNA binding"/>
    <property type="evidence" value="ECO:0007669"/>
    <property type="project" value="UniProtKB-KW"/>
</dbReference>
<reference evidence="5 6" key="1">
    <citation type="submission" date="2019-04" db="EMBL/GenBank/DDBJ databases">
        <title>Draft genome sequence of Youngimonas vesicularis.</title>
        <authorList>
            <person name="Hameed A."/>
        </authorList>
    </citation>
    <scope>NUCLEOTIDE SEQUENCE [LARGE SCALE GENOMIC DNA]</scope>
    <source>
        <strain evidence="5 6">CC-AMW-E</strain>
    </source>
</reference>
<dbReference type="Pfam" id="PF01420">
    <property type="entry name" value="Methylase_S"/>
    <property type="match status" value="2"/>
</dbReference>
<keyword evidence="6" id="KW-1185">Reference proteome</keyword>
<dbReference type="AlphaFoldDB" id="A0A4S3M758"/>
<evidence type="ECO:0000313" key="5">
    <source>
        <dbReference type="EMBL" id="THD72564.1"/>
    </source>
</evidence>
<dbReference type="GO" id="GO:0009307">
    <property type="term" value="P:DNA restriction-modification system"/>
    <property type="evidence" value="ECO:0007669"/>
    <property type="project" value="UniProtKB-KW"/>
</dbReference>
<keyword evidence="3" id="KW-0238">DNA-binding</keyword>
<comment type="caution">
    <text evidence="5">The sequence shown here is derived from an EMBL/GenBank/DDBJ whole genome shotgun (WGS) entry which is preliminary data.</text>
</comment>
<dbReference type="Gene3D" id="1.10.287.1120">
    <property type="entry name" value="Bipartite methylase S protein"/>
    <property type="match status" value="1"/>
</dbReference>
<dbReference type="Gene3D" id="3.90.220.20">
    <property type="entry name" value="DNA methylase specificity domains"/>
    <property type="match status" value="2"/>
</dbReference>
<evidence type="ECO:0000256" key="2">
    <source>
        <dbReference type="ARBA" id="ARBA00022747"/>
    </source>
</evidence>
<accession>A0A4S3M758</accession>
<keyword evidence="5" id="KW-0540">Nuclease</keyword>
<dbReference type="InterPro" id="IPR052021">
    <property type="entry name" value="Type-I_RS_S_subunit"/>
</dbReference>
<comment type="similarity">
    <text evidence="1">Belongs to the type-I restriction system S methylase family.</text>
</comment>
<protein>
    <submittedName>
        <fullName evidence="5">Restriction endonuclease subunit S</fullName>
    </submittedName>
</protein>
<evidence type="ECO:0000259" key="4">
    <source>
        <dbReference type="Pfam" id="PF01420"/>
    </source>
</evidence>
<keyword evidence="5" id="KW-0255">Endonuclease</keyword>
<dbReference type="SUPFAM" id="SSF116734">
    <property type="entry name" value="DNA methylase specificity domain"/>
    <property type="match status" value="2"/>
</dbReference>
<dbReference type="PANTHER" id="PTHR30408:SF12">
    <property type="entry name" value="TYPE I RESTRICTION ENZYME MJAVIII SPECIFICITY SUBUNIT"/>
    <property type="match status" value="1"/>
</dbReference>
<proteinExistence type="inferred from homology"/>
<name>A0A4S3M758_9RHOB</name>
<evidence type="ECO:0000313" key="6">
    <source>
        <dbReference type="Proteomes" id="UP000306113"/>
    </source>
</evidence>
<evidence type="ECO:0000256" key="3">
    <source>
        <dbReference type="ARBA" id="ARBA00023125"/>
    </source>
</evidence>
<organism evidence="5 6">
    <name type="scientific">Thalassobius vesicularis</name>
    <dbReference type="NCBI Taxonomy" id="1294297"/>
    <lineage>
        <taxon>Bacteria</taxon>
        <taxon>Pseudomonadati</taxon>
        <taxon>Pseudomonadota</taxon>
        <taxon>Alphaproteobacteria</taxon>
        <taxon>Rhodobacterales</taxon>
        <taxon>Roseobacteraceae</taxon>
        <taxon>Thalassovita</taxon>
    </lineage>
</organism>
<evidence type="ECO:0000256" key="1">
    <source>
        <dbReference type="ARBA" id="ARBA00010923"/>
    </source>
</evidence>
<keyword evidence="2" id="KW-0680">Restriction system</keyword>